<dbReference type="STRING" id="655863.F0XFS4"/>
<dbReference type="HOGENOM" id="CLU_034705_2_0_1"/>
<dbReference type="InterPro" id="IPR039542">
    <property type="entry name" value="Erv_N"/>
</dbReference>
<dbReference type="InParanoid" id="F0XFS4"/>
<sequence length="385" mass="43285">MNGFDGFDEKQGLEEDVFGPKTGSIVQAFDAFPKAKPQYVQRTAGGGKWTVAMIVVSLLLFWTELRRWWAGSQEHTFAVAKGVGHSMQINMDIVVKMRCDDLHINVQDAAGDRIMAAAKLQRDATTWAQWVDHGGNHRLGRDTQGRMITGEGWTTLPHEEGFGEEHVHDIVALGRRKARWGKTPRLRGAAPDSCRIFGSLDLNRVQGDYHITARGHGYMEMGDHLDHTSFNFSHVVNELSFGPFYPSLVNPLDQTVNEATANFYRFQYFMSIVPTVYSVGHAGSRSARSIVTNQYAVTEQSAEIDQRAIPGIFFKYDIEPILLYIEESRDGFLVFVLKIVNVLSGALVAGHWGFTISDWLREVLNRRRRRVGTDGVLGHKRDTSD</sequence>
<dbReference type="FunCoup" id="F0XFS4">
    <property type="interactions" value="320"/>
</dbReference>
<keyword evidence="5" id="KW-0931">ER-Golgi transport</keyword>
<keyword evidence="5" id="KW-0256">Endoplasmic reticulum</keyword>
<dbReference type="GO" id="GO:0006888">
    <property type="term" value="P:endoplasmic reticulum to Golgi vesicle-mediated transport"/>
    <property type="evidence" value="ECO:0007669"/>
    <property type="project" value="UniProtKB-UniRule"/>
</dbReference>
<evidence type="ECO:0000259" key="7">
    <source>
        <dbReference type="Pfam" id="PF13850"/>
    </source>
</evidence>
<dbReference type="GO" id="GO:0030134">
    <property type="term" value="C:COPII-coated ER to Golgi transport vesicle"/>
    <property type="evidence" value="ECO:0007669"/>
    <property type="project" value="TreeGrafter"/>
</dbReference>
<dbReference type="EMBL" id="GL629765">
    <property type="protein sequence ID" value="EFX04426.1"/>
    <property type="molecule type" value="Genomic_DNA"/>
</dbReference>
<reference evidence="8 9" key="1">
    <citation type="journal article" date="2011" name="Proc. Natl. Acad. Sci. U.S.A.">
        <title>Genome and transcriptome analyses of the mountain pine beetle-fungal symbiont Grosmannia clavigera, a lodgepole pine pathogen.</title>
        <authorList>
            <person name="DiGuistini S."/>
            <person name="Wang Y."/>
            <person name="Liao N.Y."/>
            <person name="Taylor G."/>
            <person name="Tanguay P."/>
            <person name="Feau N."/>
            <person name="Henrissat B."/>
            <person name="Chan S.K."/>
            <person name="Hesse-Orce U."/>
            <person name="Alamouti S.M."/>
            <person name="Tsui C.K.M."/>
            <person name="Docking R.T."/>
            <person name="Levasseur A."/>
            <person name="Haridas S."/>
            <person name="Robertson G."/>
            <person name="Birol I."/>
            <person name="Holt R.A."/>
            <person name="Marra M.A."/>
            <person name="Hamelin R.C."/>
            <person name="Hirst M."/>
            <person name="Jones S.J.M."/>
            <person name="Bohlmann J."/>
            <person name="Breuil C."/>
        </authorList>
    </citation>
    <scope>NUCLEOTIDE SEQUENCE [LARGE SCALE GENOMIC DNA]</scope>
    <source>
        <strain evidence="9">kw1407 / UAMH 11150</strain>
    </source>
</reference>
<protein>
    <recommendedName>
        <fullName evidence="5">Endoplasmic reticulum-Golgi intermediate compartment protein</fullName>
    </recommendedName>
</protein>
<dbReference type="GO" id="GO:0006890">
    <property type="term" value="P:retrograde vesicle-mediated transport, Golgi to endoplasmic reticulum"/>
    <property type="evidence" value="ECO:0007669"/>
    <property type="project" value="TreeGrafter"/>
</dbReference>
<dbReference type="Proteomes" id="UP000007796">
    <property type="component" value="Unassembled WGS sequence"/>
</dbReference>
<keyword evidence="9" id="KW-1185">Reference proteome</keyword>
<feature type="domain" description="Endoplasmic reticulum vesicle transporter N-terminal" evidence="7">
    <location>
        <begin position="27"/>
        <end position="114"/>
    </location>
</feature>
<dbReference type="InterPro" id="IPR012936">
    <property type="entry name" value="Erv_C"/>
</dbReference>
<evidence type="ECO:0000256" key="1">
    <source>
        <dbReference type="ARBA" id="ARBA00004370"/>
    </source>
</evidence>
<gene>
    <name evidence="8" type="ORF">CMQ_1354</name>
</gene>
<dbReference type="Pfam" id="PF13850">
    <property type="entry name" value="ERGIC_N"/>
    <property type="match status" value="1"/>
</dbReference>
<dbReference type="Pfam" id="PF07970">
    <property type="entry name" value="COPIIcoated_ERV"/>
    <property type="match status" value="1"/>
</dbReference>
<name>F0XFS4_GROCL</name>
<keyword evidence="4" id="KW-0472">Membrane</keyword>
<keyword evidence="3" id="KW-1133">Transmembrane helix</keyword>
<dbReference type="GO" id="GO:0005789">
    <property type="term" value="C:endoplasmic reticulum membrane"/>
    <property type="evidence" value="ECO:0007669"/>
    <property type="project" value="UniProtKB-SubCell"/>
</dbReference>
<keyword evidence="2" id="KW-0812">Transmembrane</keyword>
<evidence type="ECO:0000313" key="8">
    <source>
        <dbReference type="EMBL" id="EFX04426.1"/>
    </source>
</evidence>
<dbReference type="PANTHER" id="PTHR10984">
    <property type="entry name" value="ENDOPLASMIC RETICULUM-GOLGI INTERMEDIATE COMPARTMENT PROTEIN"/>
    <property type="match status" value="1"/>
</dbReference>
<dbReference type="AlphaFoldDB" id="F0XFS4"/>
<evidence type="ECO:0000256" key="3">
    <source>
        <dbReference type="ARBA" id="ARBA00022989"/>
    </source>
</evidence>
<comment type="function">
    <text evidence="5">Plays a role in transport between endoplasmic reticulum and Golgi.</text>
</comment>
<dbReference type="RefSeq" id="XP_014173908.1">
    <property type="nucleotide sequence ID" value="XM_014318433.1"/>
</dbReference>
<evidence type="ECO:0000256" key="4">
    <source>
        <dbReference type="ARBA" id="ARBA00023136"/>
    </source>
</evidence>
<evidence type="ECO:0000259" key="6">
    <source>
        <dbReference type="Pfam" id="PF07970"/>
    </source>
</evidence>
<comment type="subcellular location">
    <subcellularLocation>
        <location evidence="5">Endoplasmic reticulum membrane</location>
        <topology evidence="5">Multi-pass membrane protein</topology>
    </subcellularLocation>
    <subcellularLocation>
        <location evidence="5">Endoplasmic reticulum-Golgi intermediate compartment membrane</location>
        <topology evidence="5">Multi-pass membrane protein</topology>
    </subcellularLocation>
    <subcellularLocation>
        <location evidence="5">Golgi apparatus membrane</location>
        <topology evidence="5">Multi-pass membrane protein</topology>
    </subcellularLocation>
    <subcellularLocation>
        <location evidence="1">Membrane</location>
    </subcellularLocation>
</comment>
<dbReference type="GO" id="GO:0033116">
    <property type="term" value="C:endoplasmic reticulum-Golgi intermediate compartment membrane"/>
    <property type="evidence" value="ECO:0007669"/>
    <property type="project" value="UniProtKB-SubCell"/>
</dbReference>
<dbReference type="InterPro" id="IPR045888">
    <property type="entry name" value="Erv"/>
</dbReference>
<dbReference type="GeneID" id="25974223"/>
<dbReference type="GO" id="GO:0000139">
    <property type="term" value="C:Golgi membrane"/>
    <property type="evidence" value="ECO:0007669"/>
    <property type="project" value="UniProtKB-SubCell"/>
</dbReference>
<organism evidence="9">
    <name type="scientific">Grosmannia clavigera (strain kw1407 / UAMH 11150)</name>
    <name type="common">Blue stain fungus</name>
    <name type="synonym">Graphiocladiella clavigera</name>
    <dbReference type="NCBI Taxonomy" id="655863"/>
    <lineage>
        <taxon>Eukaryota</taxon>
        <taxon>Fungi</taxon>
        <taxon>Dikarya</taxon>
        <taxon>Ascomycota</taxon>
        <taxon>Pezizomycotina</taxon>
        <taxon>Sordariomycetes</taxon>
        <taxon>Sordariomycetidae</taxon>
        <taxon>Ophiostomatales</taxon>
        <taxon>Ophiostomataceae</taxon>
        <taxon>Leptographium</taxon>
    </lineage>
</organism>
<dbReference type="eggNOG" id="KOG2667">
    <property type="taxonomic scope" value="Eukaryota"/>
</dbReference>
<evidence type="ECO:0000313" key="9">
    <source>
        <dbReference type="Proteomes" id="UP000007796"/>
    </source>
</evidence>
<dbReference type="OrthoDB" id="5541786at2759"/>
<evidence type="ECO:0000256" key="5">
    <source>
        <dbReference type="RuleBase" id="RU369013"/>
    </source>
</evidence>
<keyword evidence="5" id="KW-0813">Transport</keyword>
<proteinExistence type="inferred from homology"/>
<dbReference type="PANTHER" id="PTHR10984:SF81">
    <property type="entry name" value="ER-DERIVED VESICLES PROTEIN ERV41"/>
    <property type="match status" value="1"/>
</dbReference>
<accession>F0XFS4</accession>
<evidence type="ECO:0000256" key="2">
    <source>
        <dbReference type="ARBA" id="ARBA00022692"/>
    </source>
</evidence>
<feature type="domain" description="Endoplasmic reticulum vesicle transporter C-terminal" evidence="6">
    <location>
        <begin position="188"/>
        <end position="349"/>
    </location>
</feature>
<comment type="similarity">
    <text evidence="5">Belongs to the ERGIC family.</text>
</comment>
<keyword evidence="5" id="KW-0333">Golgi apparatus</keyword>